<protein>
    <recommendedName>
        <fullName evidence="7">Flagellar L-ring protein</fullName>
    </recommendedName>
    <alternativeName>
        <fullName evidence="7">Basal body L-ring protein</fullName>
    </alternativeName>
</protein>
<dbReference type="PANTHER" id="PTHR34933:SF1">
    <property type="entry name" value="FLAGELLAR L-RING PROTEIN"/>
    <property type="match status" value="1"/>
</dbReference>
<dbReference type="Pfam" id="PF02107">
    <property type="entry name" value="FlgH"/>
    <property type="match status" value="1"/>
</dbReference>
<keyword evidence="9" id="KW-0966">Cell projection</keyword>
<evidence type="ECO:0000256" key="6">
    <source>
        <dbReference type="ARBA" id="ARBA00023237"/>
    </source>
</evidence>
<comment type="caution">
    <text evidence="9">The sequence shown here is derived from an EMBL/GenBank/DDBJ whole genome shotgun (WGS) entry which is preliminary data.</text>
</comment>
<organism evidence="9 10">
    <name type="scientific">Roseateles toxinivorans</name>
    <dbReference type="NCBI Taxonomy" id="270368"/>
    <lineage>
        <taxon>Bacteria</taxon>
        <taxon>Pseudomonadati</taxon>
        <taxon>Pseudomonadota</taxon>
        <taxon>Betaproteobacteria</taxon>
        <taxon>Burkholderiales</taxon>
        <taxon>Sphaerotilaceae</taxon>
        <taxon>Roseateles</taxon>
    </lineage>
</organism>
<dbReference type="HAMAP" id="MF_00415">
    <property type="entry name" value="FlgH"/>
    <property type="match status" value="1"/>
</dbReference>
<keyword evidence="5 7" id="KW-0975">Bacterial flagellum</keyword>
<dbReference type="EMBL" id="SNXS01000013">
    <property type="protein sequence ID" value="TDP61404.1"/>
    <property type="molecule type" value="Genomic_DNA"/>
</dbReference>
<sequence length="203" mass="21885">MRQQAQGPALCGLSRACALACALACLVPPDSCRAQSLYDESSFRPLTGDRKAYRVGDLLTIQVLENASAAASADSGTQRKSATGMDLSAGRRQQELNLAASSEFDGGGRTARTGRLLTQLSVHVVAVLANGDMRVAGEQLLVINREQQRIRIEGQVRAQDISEANVVLSSRLAEARIDYVGAGDMTESQRAAWWHRVMNWLGL</sequence>
<dbReference type="PANTHER" id="PTHR34933">
    <property type="entry name" value="FLAGELLAR L-RING PROTEIN"/>
    <property type="match status" value="1"/>
</dbReference>
<dbReference type="AlphaFoldDB" id="A0A4R6QFR4"/>
<name>A0A4R6QFR4_9BURK</name>
<gene>
    <name evidence="7" type="primary">flgH</name>
    <name evidence="9" type="ORF">DES47_11387</name>
</gene>
<evidence type="ECO:0000313" key="9">
    <source>
        <dbReference type="EMBL" id="TDP61404.1"/>
    </source>
</evidence>
<evidence type="ECO:0000256" key="8">
    <source>
        <dbReference type="SAM" id="SignalP"/>
    </source>
</evidence>
<feature type="chain" id="PRO_5020302425" description="Flagellar L-ring protein" evidence="8">
    <location>
        <begin position="21"/>
        <end position="203"/>
    </location>
</feature>
<accession>A0A4R6QFR4</accession>
<keyword evidence="9" id="KW-0282">Flagellum</keyword>
<dbReference type="InterPro" id="IPR000527">
    <property type="entry name" value="Flag_Lring"/>
</dbReference>
<keyword evidence="6 7" id="KW-0998">Cell outer membrane</keyword>
<evidence type="ECO:0000256" key="2">
    <source>
        <dbReference type="ARBA" id="ARBA00006929"/>
    </source>
</evidence>
<dbReference type="PRINTS" id="PR01008">
    <property type="entry name" value="FLGLRINGFLGH"/>
</dbReference>
<comment type="function">
    <text evidence="1 7">Assembles around the rod to form the L-ring and probably protects the motor/basal body from shearing forces during rotation.</text>
</comment>
<evidence type="ECO:0000256" key="7">
    <source>
        <dbReference type="HAMAP-Rule" id="MF_00415"/>
    </source>
</evidence>
<evidence type="ECO:0000256" key="5">
    <source>
        <dbReference type="ARBA" id="ARBA00023143"/>
    </source>
</evidence>
<comment type="similarity">
    <text evidence="2 7">Belongs to the FlgH family.</text>
</comment>
<dbReference type="GO" id="GO:0009427">
    <property type="term" value="C:bacterial-type flagellum basal body, distal rod, L ring"/>
    <property type="evidence" value="ECO:0007669"/>
    <property type="project" value="InterPro"/>
</dbReference>
<comment type="subcellular location">
    <subcellularLocation>
        <location evidence="7">Cell outer membrane</location>
    </subcellularLocation>
    <subcellularLocation>
        <location evidence="7">Bacterial flagellum basal body</location>
    </subcellularLocation>
</comment>
<keyword evidence="9" id="KW-0969">Cilium</keyword>
<dbReference type="GO" id="GO:0003774">
    <property type="term" value="F:cytoskeletal motor activity"/>
    <property type="evidence" value="ECO:0007669"/>
    <property type="project" value="InterPro"/>
</dbReference>
<dbReference type="InParanoid" id="A0A4R6QFR4"/>
<feature type="signal peptide" evidence="8">
    <location>
        <begin position="1"/>
        <end position="20"/>
    </location>
</feature>
<dbReference type="GO" id="GO:0009279">
    <property type="term" value="C:cell outer membrane"/>
    <property type="evidence" value="ECO:0007669"/>
    <property type="project" value="UniProtKB-SubCell"/>
</dbReference>
<dbReference type="GO" id="GO:0071973">
    <property type="term" value="P:bacterial-type flagellum-dependent cell motility"/>
    <property type="evidence" value="ECO:0007669"/>
    <property type="project" value="InterPro"/>
</dbReference>
<keyword evidence="10" id="KW-1185">Reference proteome</keyword>
<keyword evidence="4 7" id="KW-0472">Membrane</keyword>
<comment type="subunit">
    <text evidence="7">The basal body constitutes a major portion of the flagellar organelle and consists of four rings (L,P,S, and M) mounted on a central rod.</text>
</comment>
<evidence type="ECO:0000313" key="10">
    <source>
        <dbReference type="Proteomes" id="UP000295361"/>
    </source>
</evidence>
<proteinExistence type="inferred from homology"/>
<reference evidence="9 10" key="1">
    <citation type="submission" date="2019-03" db="EMBL/GenBank/DDBJ databases">
        <title>Genomic Encyclopedia of Type Strains, Phase IV (KMG-IV): sequencing the most valuable type-strain genomes for metagenomic binning, comparative biology and taxonomic classification.</title>
        <authorList>
            <person name="Goeker M."/>
        </authorList>
    </citation>
    <scope>NUCLEOTIDE SEQUENCE [LARGE SCALE GENOMIC DNA]</scope>
    <source>
        <strain evidence="9 10">DSM 16998</strain>
    </source>
</reference>
<dbReference type="Proteomes" id="UP000295361">
    <property type="component" value="Unassembled WGS sequence"/>
</dbReference>
<evidence type="ECO:0000256" key="3">
    <source>
        <dbReference type="ARBA" id="ARBA00022729"/>
    </source>
</evidence>
<evidence type="ECO:0000256" key="4">
    <source>
        <dbReference type="ARBA" id="ARBA00023136"/>
    </source>
</evidence>
<keyword evidence="3 8" id="KW-0732">Signal</keyword>
<dbReference type="OrthoDB" id="9789463at2"/>
<evidence type="ECO:0000256" key="1">
    <source>
        <dbReference type="ARBA" id="ARBA00002591"/>
    </source>
</evidence>